<dbReference type="EMBL" id="JATAAI010000002">
    <property type="protein sequence ID" value="KAK1747833.1"/>
    <property type="molecule type" value="Genomic_DNA"/>
</dbReference>
<evidence type="ECO:0000259" key="8">
    <source>
        <dbReference type="PROSITE" id="PS50067"/>
    </source>
</evidence>
<dbReference type="GO" id="GO:0005874">
    <property type="term" value="C:microtubule"/>
    <property type="evidence" value="ECO:0007669"/>
    <property type="project" value="UniProtKB-KW"/>
</dbReference>
<keyword evidence="2 5" id="KW-0547">Nucleotide-binding</keyword>
<keyword evidence="3 5" id="KW-0067">ATP-binding</keyword>
<dbReference type="Pfam" id="PF00225">
    <property type="entry name" value="Kinesin"/>
    <property type="match status" value="1"/>
</dbReference>
<feature type="compositionally biased region" description="Basic residues" evidence="7">
    <location>
        <begin position="507"/>
        <end position="516"/>
    </location>
</feature>
<dbReference type="InterPro" id="IPR027640">
    <property type="entry name" value="Kinesin-like_fam"/>
</dbReference>
<dbReference type="GO" id="GO:0008017">
    <property type="term" value="F:microtubule binding"/>
    <property type="evidence" value="ECO:0007669"/>
    <property type="project" value="InterPro"/>
</dbReference>
<dbReference type="Proteomes" id="UP001224775">
    <property type="component" value="Unassembled WGS sequence"/>
</dbReference>
<feature type="compositionally biased region" description="Acidic residues" evidence="7">
    <location>
        <begin position="328"/>
        <end position="338"/>
    </location>
</feature>
<evidence type="ECO:0000256" key="7">
    <source>
        <dbReference type="SAM" id="MobiDB-lite"/>
    </source>
</evidence>
<feature type="compositionally biased region" description="Basic and acidic residues" evidence="7">
    <location>
        <begin position="517"/>
        <end position="527"/>
    </location>
</feature>
<dbReference type="PANTHER" id="PTHR24115">
    <property type="entry name" value="KINESIN-RELATED"/>
    <property type="match status" value="1"/>
</dbReference>
<organism evidence="9 10">
    <name type="scientific">Skeletonema marinoi</name>
    <dbReference type="NCBI Taxonomy" id="267567"/>
    <lineage>
        <taxon>Eukaryota</taxon>
        <taxon>Sar</taxon>
        <taxon>Stramenopiles</taxon>
        <taxon>Ochrophyta</taxon>
        <taxon>Bacillariophyta</taxon>
        <taxon>Coscinodiscophyceae</taxon>
        <taxon>Thalassiosirophycidae</taxon>
        <taxon>Thalassiosirales</taxon>
        <taxon>Skeletonemataceae</taxon>
        <taxon>Skeletonema</taxon>
        <taxon>Skeletonema marinoi-dohrnii complex</taxon>
    </lineage>
</organism>
<dbReference type="AlphaFoldDB" id="A0AAD8YK26"/>
<comment type="caution">
    <text evidence="9">The sequence shown here is derived from an EMBL/GenBank/DDBJ whole genome shotgun (WGS) entry which is preliminary data.</text>
</comment>
<feature type="region of interest" description="Disordered" evidence="7">
    <location>
        <begin position="507"/>
        <end position="546"/>
    </location>
</feature>
<reference evidence="9" key="1">
    <citation type="submission" date="2023-06" db="EMBL/GenBank/DDBJ databases">
        <title>Survivors Of The Sea: Transcriptome response of Skeletonema marinoi to long-term dormancy.</title>
        <authorList>
            <person name="Pinder M.I.M."/>
            <person name="Kourtchenko O."/>
            <person name="Robertson E.K."/>
            <person name="Larsson T."/>
            <person name="Maumus F."/>
            <person name="Osuna-Cruz C.M."/>
            <person name="Vancaester E."/>
            <person name="Stenow R."/>
            <person name="Vandepoele K."/>
            <person name="Ploug H."/>
            <person name="Bruchert V."/>
            <person name="Godhe A."/>
            <person name="Topel M."/>
        </authorList>
    </citation>
    <scope>NUCLEOTIDE SEQUENCE</scope>
    <source>
        <strain evidence="9">R05AC</strain>
    </source>
</reference>
<sequence>MDGNSSSNFLPQNDKRLSVFLRVRPPVGTNAENKSAEGSISTIEIVADKNATSSLPSTIRTYPPLNSNAAKVVRSGNRHAKSSVSSSKSFNDDGSTDSGNDGSSAEVRGVKEYSYSGIFGPNSAQKDVYDNVAAPLFQLGESALLFTLGVTNAGKTHTVMGSGFEKRKKTGFGQKVQANDGADPTPHKDWGVIPRSLNHMLSRINDLNKQSCPGPQLQLYMSYLEIYNENIYDLLPDKTKKEAVKRYPGDGPPALKLRESRRGRIFVRGLAKHPINNVQEGLELAREAKNNRHTASNNINANSSRSHSICQFEIAYFQGQEPMKTNGDDSECETDDESVCSGSSSSSRRNSRRKSTIIWIVDLAGSERSKRTGAMSHTRHQKEAALINASLMNLMRCLREMLNHQPKKRGGVAKGGVVPFRESKLTHMFMNHLTGPAASRTSMIVNVNPAADDYDETQHVLGYATTARSVTVSAVDYNRKCRALAKESNVKLKEEVSHVKSLAKKLVQKISPKKRKGAPESKPEAKRQRSNTHRAPFPAHGIKQFGSTNTTSSINTRMHAHASKSVQTGNIEQLQQLREERFILNQTVEELEQQLQSCEAEVREEVVATMNEQLEENKDWYESKIVELKEKVNILQTSNTMKQRTIDAQNEHINECEEEMKRMRDDYEAHIEDLNSNILKLTSDSHAEKETILKSHKKDHDQYRRLEAEAGALRHQTQELRTSHSVLLSKYNDLVASMQHKEKEDQSALAPEKENASNTHGHVLPSPSYKKLPRERCSDVASTDCCVDIISSPKKKRGGWFMRSPAKVGAQQSPSVGK</sequence>
<keyword evidence="10" id="KW-1185">Reference proteome</keyword>
<feature type="region of interest" description="Disordered" evidence="7">
    <location>
        <begin position="323"/>
        <end position="351"/>
    </location>
</feature>
<evidence type="ECO:0000256" key="5">
    <source>
        <dbReference type="PROSITE-ProRule" id="PRU00283"/>
    </source>
</evidence>
<dbReference type="Gene3D" id="3.40.850.10">
    <property type="entry name" value="Kinesin motor domain"/>
    <property type="match status" value="1"/>
</dbReference>
<comment type="similarity">
    <text evidence="5">Belongs to the TRAFAC class myosin-kinesin ATPase superfamily. Kinesin family.</text>
</comment>
<keyword evidence="4 5" id="KW-0505">Motor protein</keyword>
<dbReference type="SMART" id="SM00129">
    <property type="entry name" value="KISc"/>
    <property type="match status" value="1"/>
</dbReference>
<dbReference type="GO" id="GO:0005634">
    <property type="term" value="C:nucleus"/>
    <property type="evidence" value="ECO:0007669"/>
    <property type="project" value="TreeGrafter"/>
</dbReference>
<dbReference type="PROSITE" id="PS50067">
    <property type="entry name" value="KINESIN_MOTOR_2"/>
    <property type="match status" value="1"/>
</dbReference>
<evidence type="ECO:0000256" key="4">
    <source>
        <dbReference type="ARBA" id="ARBA00023175"/>
    </source>
</evidence>
<feature type="coiled-coil region" evidence="6">
    <location>
        <begin position="574"/>
        <end position="684"/>
    </location>
</feature>
<feature type="domain" description="Kinesin motor" evidence="8">
    <location>
        <begin position="16"/>
        <end position="470"/>
    </location>
</feature>
<evidence type="ECO:0000313" key="9">
    <source>
        <dbReference type="EMBL" id="KAK1747833.1"/>
    </source>
</evidence>
<gene>
    <name evidence="9" type="ORF">QTG54_001796</name>
</gene>
<keyword evidence="1" id="KW-0493">Microtubule</keyword>
<feature type="binding site" evidence="5">
    <location>
        <begin position="149"/>
        <end position="156"/>
    </location>
    <ligand>
        <name>ATP</name>
        <dbReference type="ChEBI" id="CHEBI:30616"/>
    </ligand>
</feature>
<dbReference type="GO" id="GO:0005524">
    <property type="term" value="F:ATP binding"/>
    <property type="evidence" value="ECO:0007669"/>
    <property type="project" value="UniProtKB-UniRule"/>
</dbReference>
<protein>
    <submittedName>
        <fullName evidence="9">Kinesin family protein</fullName>
    </submittedName>
</protein>
<dbReference type="PANTHER" id="PTHR24115:SF1008">
    <property type="entry name" value="KINESIN-LIKE PROTEIN SUBITO"/>
    <property type="match status" value="1"/>
</dbReference>
<dbReference type="GO" id="GO:0005871">
    <property type="term" value="C:kinesin complex"/>
    <property type="evidence" value="ECO:0007669"/>
    <property type="project" value="TreeGrafter"/>
</dbReference>
<proteinExistence type="inferred from homology"/>
<name>A0AAD8YK26_9STRA</name>
<feature type="compositionally biased region" description="Basic and acidic residues" evidence="7">
    <location>
        <begin position="739"/>
        <end position="755"/>
    </location>
</feature>
<feature type="compositionally biased region" description="Low complexity" evidence="7">
    <location>
        <begin position="82"/>
        <end position="104"/>
    </location>
</feature>
<feature type="region of interest" description="Disordered" evidence="7">
    <location>
        <begin position="73"/>
        <end position="107"/>
    </location>
</feature>
<dbReference type="GO" id="GO:0003777">
    <property type="term" value="F:microtubule motor activity"/>
    <property type="evidence" value="ECO:0007669"/>
    <property type="project" value="InterPro"/>
</dbReference>
<evidence type="ECO:0000256" key="1">
    <source>
        <dbReference type="ARBA" id="ARBA00022701"/>
    </source>
</evidence>
<keyword evidence="6" id="KW-0175">Coiled coil</keyword>
<dbReference type="PRINTS" id="PR00380">
    <property type="entry name" value="KINESINHEAVY"/>
</dbReference>
<feature type="region of interest" description="Disordered" evidence="7">
    <location>
        <begin position="795"/>
        <end position="818"/>
    </location>
</feature>
<dbReference type="GO" id="GO:0016887">
    <property type="term" value="F:ATP hydrolysis activity"/>
    <property type="evidence" value="ECO:0007669"/>
    <property type="project" value="TreeGrafter"/>
</dbReference>
<dbReference type="InterPro" id="IPR027417">
    <property type="entry name" value="P-loop_NTPase"/>
</dbReference>
<dbReference type="InterPro" id="IPR036961">
    <property type="entry name" value="Kinesin_motor_dom_sf"/>
</dbReference>
<dbReference type="SUPFAM" id="SSF52540">
    <property type="entry name" value="P-loop containing nucleoside triphosphate hydrolases"/>
    <property type="match status" value="1"/>
</dbReference>
<evidence type="ECO:0000256" key="3">
    <source>
        <dbReference type="ARBA" id="ARBA00022840"/>
    </source>
</evidence>
<dbReference type="InterPro" id="IPR001752">
    <property type="entry name" value="Kinesin_motor_dom"/>
</dbReference>
<feature type="region of interest" description="Disordered" evidence="7">
    <location>
        <begin position="739"/>
        <end position="773"/>
    </location>
</feature>
<dbReference type="GO" id="GO:0007018">
    <property type="term" value="P:microtubule-based movement"/>
    <property type="evidence" value="ECO:0007669"/>
    <property type="project" value="InterPro"/>
</dbReference>
<evidence type="ECO:0000256" key="6">
    <source>
        <dbReference type="SAM" id="Coils"/>
    </source>
</evidence>
<feature type="compositionally biased region" description="Low complexity" evidence="7">
    <location>
        <begin position="339"/>
        <end position="348"/>
    </location>
</feature>
<accession>A0AAD8YK26</accession>
<evidence type="ECO:0000313" key="10">
    <source>
        <dbReference type="Proteomes" id="UP001224775"/>
    </source>
</evidence>
<evidence type="ECO:0000256" key="2">
    <source>
        <dbReference type="ARBA" id="ARBA00022741"/>
    </source>
</evidence>